<dbReference type="OrthoDB" id="562850at2759"/>
<keyword evidence="2" id="KW-0732">Signal</keyword>
<organism evidence="3 4">
    <name type="scientific">Chlamydomonas eustigma</name>
    <dbReference type="NCBI Taxonomy" id="1157962"/>
    <lineage>
        <taxon>Eukaryota</taxon>
        <taxon>Viridiplantae</taxon>
        <taxon>Chlorophyta</taxon>
        <taxon>core chlorophytes</taxon>
        <taxon>Chlorophyceae</taxon>
        <taxon>CS clade</taxon>
        <taxon>Chlamydomonadales</taxon>
        <taxon>Chlamydomonadaceae</taxon>
        <taxon>Chlamydomonas</taxon>
    </lineage>
</organism>
<feature type="compositionally biased region" description="Pro residues" evidence="1">
    <location>
        <begin position="640"/>
        <end position="652"/>
    </location>
</feature>
<reference evidence="3 4" key="1">
    <citation type="submission" date="2017-08" db="EMBL/GenBank/DDBJ databases">
        <title>Acidophilic green algal genome provides insights into adaptation to an acidic environment.</title>
        <authorList>
            <person name="Hirooka S."/>
            <person name="Hirose Y."/>
            <person name="Kanesaki Y."/>
            <person name="Higuchi S."/>
            <person name="Fujiwara T."/>
            <person name="Onuma R."/>
            <person name="Era A."/>
            <person name="Ohbayashi R."/>
            <person name="Uzuka A."/>
            <person name="Nozaki H."/>
            <person name="Yoshikawa H."/>
            <person name="Miyagishima S.Y."/>
        </authorList>
    </citation>
    <scope>NUCLEOTIDE SEQUENCE [LARGE SCALE GENOMIC DNA]</scope>
    <source>
        <strain evidence="3 4">NIES-2499</strain>
    </source>
</reference>
<evidence type="ECO:0000313" key="4">
    <source>
        <dbReference type="Proteomes" id="UP000232323"/>
    </source>
</evidence>
<dbReference type="PRINTS" id="PR01217">
    <property type="entry name" value="PRICHEXTENSN"/>
</dbReference>
<feature type="compositionally biased region" description="Pro residues" evidence="1">
    <location>
        <begin position="661"/>
        <end position="685"/>
    </location>
</feature>
<evidence type="ECO:0000256" key="1">
    <source>
        <dbReference type="SAM" id="MobiDB-lite"/>
    </source>
</evidence>
<dbReference type="STRING" id="1157962.A0A250X795"/>
<feature type="compositionally biased region" description="Pro residues" evidence="1">
    <location>
        <begin position="621"/>
        <end position="632"/>
    </location>
</feature>
<keyword evidence="4" id="KW-1185">Reference proteome</keyword>
<dbReference type="Proteomes" id="UP000232323">
    <property type="component" value="Unassembled WGS sequence"/>
</dbReference>
<evidence type="ECO:0000313" key="3">
    <source>
        <dbReference type="EMBL" id="GAX78963.1"/>
    </source>
</evidence>
<sequence>MRPSLRSSFPYLHGLMLFISVAFTIISLANCGSNQIYGNARSLSQVVMTPAEKSAYIAACTNFTLPSYVLSVLGCIKCVNSSALTSNPSQQPKMTACYQVCQNAAYFNISYYVSPPSVWPSSSTGATVYNYQRDPPNSCAYCVANANVSDASACLICMVDNPLNMTERELCFECVEKDPHKGSLPSYASACGQCQGLADPYASSLCMTCINALGVSDVALASCVSSAVYQSQVDSGLVVANGVKAQCFVRKGPLLLSNTSCVQCMAVTNQLVVQPIPKAYACAQYCQDPTLATTAEAVQLCVTCVESPFPQDPWACSNCLAVSSPSGQSSCFKCVQNDPYNGAISSYNWACGMCATITDPVRLQTCMACISSQLPLTQHSDSNICQCVYDIVNLTVSVGSNLTAMEKMCYAPQFMGSAVATVNYPGSLCVNCMEAVTANAVSSPIDKQYACYQYCQDPALVVNVKQGSDCSTCVVNPNVLDPWGCQNCMTSNSNTTIREECFSCVQYDPHVYTNFAWGCGACSSIPSTVLMKQCYLCLYSGLLDPCQCYYNASTSSLVPPAPPPPPPPPLPIITSSIVPPAPPPPPPPPLPIITSSIVPPAPPPPPPPPLPIITSSIVPPAPTPPSAPPPLPIITSSLVPPAPPPPPPPPSPFSASISMTPPTPPPPSAPPPPPSPHTPPHPTPPPLPTCIFTVEFCILKPPTSTNQPPYPSLSTCAALVTYMNNYVSATNATIPTLGLMSPGLSYSCSLQPAQNTICVKAMTLGLGSDITQVYNSMATSPLALQVLAENRTSIWCSTKLY</sequence>
<proteinExistence type="predicted"/>
<evidence type="ECO:0000256" key="2">
    <source>
        <dbReference type="SAM" id="SignalP"/>
    </source>
</evidence>
<accession>A0A250X795</accession>
<comment type="caution">
    <text evidence="3">The sequence shown here is derived from an EMBL/GenBank/DDBJ whole genome shotgun (WGS) entry which is preliminary data.</text>
</comment>
<dbReference type="EMBL" id="BEGY01000037">
    <property type="protein sequence ID" value="GAX78963.1"/>
    <property type="molecule type" value="Genomic_DNA"/>
</dbReference>
<evidence type="ECO:0008006" key="5">
    <source>
        <dbReference type="Google" id="ProtNLM"/>
    </source>
</evidence>
<feature type="region of interest" description="Disordered" evidence="1">
    <location>
        <begin position="621"/>
        <end position="685"/>
    </location>
</feature>
<dbReference type="AlphaFoldDB" id="A0A250X795"/>
<gene>
    <name evidence="3" type="ORF">CEUSTIGMA_g6403.t1</name>
</gene>
<protein>
    <recommendedName>
        <fullName evidence="5">RanBP2-type domain-containing protein</fullName>
    </recommendedName>
</protein>
<feature type="signal peptide" evidence="2">
    <location>
        <begin position="1"/>
        <end position="31"/>
    </location>
</feature>
<name>A0A250X795_9CHLO</name>
<feature type="chain" id="PRO_5011992967" description="RanBP2-type domain-containing protein" evidence="2">
    <location>
        <begin position="32"/>
        <end position="801"/>
    </location>
</feature>